<dbReference type="EMBL" id="AZHX01000831">
    <property type="protein sequence ID" value="ETX05933.1"/>
    <property type="molecule type" value="Genomic_DNA"/>
</dbReference>
<reference evidence="1 2" key="1">
    <citation type="journal article" date="2014" name="Nature">
        <title>An environmental bacterial taxon with a large and distinct metabolic repertoire.</title>
        <authorList>
            <person name="Wilson M.C."/>
            <person name="Mori T."/>
            <person name="Ruckert C."/>
            <person name="Uria A.R."/>
            <person name="Helf M.J."/>
            <person name="Takada K."/>
            <person name="Gernert C."/>
            <person name="Steffens U.A."/>
            <person name="Heycke N."/>
            <person name="Schmitt S."/>
            <person name="Rinke C."/>
            <person name="Helfrich E.J."/>
            <person name="Brachmann A.O."/>
            <person name="Gurgui C."/>
            <person name="Wakimoto T."/>
            <person name="Kracht M."/>
            <person name="Crusemann M."/>
            <person name="Hentschel U."/>
            <person name="Abe I."/>
            <person name="Matsunaga S."/>
            <person name="Kalinowski J."/>
            <person name="Takeyama H."/>
            <person name="Piel J."/>
        </authorList>
    </citation>
    <scope>NUCLEOTIDE SEQUENCE [LARGE SCALE GENOMIC DNA]</scope>
    <source>
        <strain evidence="2">TSY2</strain>
    </source>
</reference>
<comment type="caution">
    <text evidence="1">The sequence shown here is derived from an EMBL/GenBank/DDBJ whole genome shotgun (WGS) entry which is preliminary data.</text>
</comment>
<dbReference type="InterPro" id="IPR035093">
    <property type="entry name" value="RelE/ParE_toxin_dom_sf"/>
</dbReference>
<sequence length="80" mass="9303">MYERGDKSRLRPDIADKAERFLTFLDQAMTVEELDLPGFGLHSLTGNLQGFWSVSVSRNYRIIFRFEDGNAFDVDLVDYH</sequence>
<dbReference type="InterPro" id="IPR007711">
    <property type="entry name" value="HigB-1"/>
</dbReference>
<dbReference type="PANTHER" id="PTHR40266">
    <property type="entry name" value="TOXIN HIGB-1"/>
    <property type="match status" value="1"/>
</dbReference>
<dbReference type="HOGENOM" id="CLU_155111_0_0_7"/>
<proteinExistence type="predicted"/>
<keyword evidence="2" id="KW-1185">Reference proteome</keyword>
<organism evidence="1 2">
    <name type="scientific">Candidatus Entotheonella gemina</name>
    <dbReference type="NCBI Taxonomy" id="1429439"/>
    <lineage>
        <taxon>Bacteria</taxon>
        <taxon>Pseudomonadati</taxon>
        <taxon>Nitrospinota/Tectimicrobiota group</taxon>
        <taxon>Candidatus Tectimicrobiota</taxon>
        <taxon>Candidatus Entotheonellia</taxon>
        <taxon>Candidatus Entotheonellales</taxon>
        <taxon>Candidatus Entotheonellaceae</taxon>
        <taxon>Candidatus Entotheonella</taxon>
    </lineage>
</organism>
<dbReference type="AlphaFoldDB" id="W4M6Y2"/>
<protein>
    <submittedName>
        <fullName evidence="1">Plasmid maintenance system killer</fullName>
    </submittedName>
</protein>
<name>W4M6Y2_9BACT</name>
<accession>W4M6Y2</accession>
<evidence type="ECO:0000313" key="1">
    <source>
        <dbReference type="EMBL" id="ETX05933.1"/>
    </source>
</evidence>
<gene>
    <name evidence="1" type="ORF">ETSY2_20120</name>
</gene>
<dbReference type="Pfam" id="PF05015">
    <property type="entry name" value="HigB-like_toxin"/>
    <property type="match status" value="1"/>
</dbReference>
<dbReference type="PATRIC" id="fig|1429439.4.peg.3420"/>
<dbReference type="SUPFAM" id="SSF143011">
    <property type="entry name" value="RelE-like"/>
    <property type="match status" value="1"/>
</dbReference>
<dbReference type="PANTHER" id="PTHR40266:SF2">
    <property type="entry name" value="TOXIN HIGB-1"/>
    <property type="match status" value="1"/>
</dbReference>
<evidence type="ECO:0000313" key="2">
    <source>
        <dbReference type="Proteomes" id="UP000019140"/>
    </source>
</evidence>
<dbReference type="Gene3D" id="3.30.2310.20">
    <property type="entry name" value="RelE-like"/>
    <property type="match status" value="1"/>
</dbReference>
<dbReference type="Proteomes" id="UP000019140">
    <property type="component" value="Unassembled WGS sequence"/>
</dbReference>